<evidence type="ECO:0000256" key="13">
    <source>
        <dbReference type="RuleBase" id="RU004504"/>
    </source>
</evidence>
<dbReference type="PANTHER" id="PTHR21152:SF24">
    <property type="entry name" value="ALANINE--GLYOXYLATE AMINOTRANSFERASE 1"/>
    <property type="match status" value="1"/>
</dbReference>
<dbReference type="Proteomes" id="UP000245926">
    <property type="component" value="Chromosome"/>
</dbReference>
<proteinExistence type="inferred from homology"/>
<dbReference type="Pfam" id="PF00266">
    <property type="entry name" value="Aminotran_5"/>
    <property type="match status" value="1"/>
</dbReference>
<accession>A0A2U8W8J1</accession>
<dbReference type="EMBL" id="CP029550">
    <property type="protein sequence ID" value="AWN41622.1"/>
    <property type="molecule type" value="Genomic_DNA"/>
</dbReference>
<dbReference type="OrthoDB" id="389074at2"/>
<keyword evidence="16" id="KW-1185">Reference proteome</keyword>
<evidence type="ECO:0000256" key="12">
    <source>
        <dbReference type="RuleBase" id="RU004075"/>
    </source>
</evidence>
<evidence type="ECO:0000313" key="16">
    <source>
        <dbReference type="Proteomes" id="UP000245926"/>
    </source>
</evidence>
<evidence type="ECO:0000256" key="3">
    <source>
        <dbReference type="ARBA" id="ARBA00022576"/>
    </source>
</evidence>
<dbReference type="Gene3D" id="3.90.1150.10">
    <property type="entry name" value="Aspartate Aminotransferase, domain 1"/>
    <property type="match status" value="1"/>
</dbReference>
<dbReference type="EC" id="2.6.1.45" evidence="7"/>
<comment type="similarity">
    <text evidence="2 12">Belongs to the class-V pyridoxal-phosphate-dependent aminotransferase family.</text>
</comment>
<feature type="binding site" evidence="10">
    <location>
        <position position="351"/>
    </location>
    <ligand>
        <name>substrate</name>
    </ligand>
</feature>
<dbReference type="AlphaFoldDB" id="A0A2U8W8J1"/>
<dbReference type="GO" id="GO:0008453">
    <property type="term" value="F:alanine-glyoxylate transaminase activity"/>
    <property type="evidence" value="ECO:0007669"/>
    <property type="project" value="TreeGrafter"/>
</dbReference>
<dbReference type="FunFam" id="3.90.1150.10:FF:000031">
    <property type="entry name" value="Serine--glyoxylate aminotransferase"/>
    <property type="match status" value="1"/>
</dbReference>
<evidence type="ECO:0000256" key="8">
    <source>
        <dbReference type="ARBA" id="ARBA00070386"/>
    </source>
</evidence>
<sequence>MAATRRPGRNHLFVPGPTNIPDRVLRAMLVQSEDHRSVDFPSLTKPLFEDTKKVFGSTDGTIFLFPASGTGIWESALCNTLARGDKVLSSRFGQFSHLWIDMAQRLGLDVIVQEETWGTGANPQRIEEALRADKNHEIKAVMVVHNETATGVTSDIGAVRKAIDAAGHPALLFVDGVSSIGSLPFKADEWKVDAAIAGSQKGLMLPAGLGVACISPKGLQAAESQAGKNDRLAKVYFDYADQRKANPTGYFPYTPPLPLLYGLREALDCLFEEGLENVYHRHAVLGEATRQAVAAWGLKTCAKDAKWNSDTVTAIVVPEGVDAAKIIKHAYVRYNLALGAGLSEVAGKVFRIGHVGDLNELSLLGAIAGAEMSMLDNGIKVTPGSGVAAASSYLRENPLSKA</sequence>
<dbReference type="InterPro" id="IPR015422">
    <property type="entry name" value="PyrdxlP-dep_Trfase_small"/>
</dbReference>
<dbReference type="Gene3D" id="3.40.640.10">
    <property type="entry name" value="Type I PLP-dependent aspartate aminotransferase-like (Major domain)"/>
    <property type="match status" value="1"/>
</dbReference>
<gene>
    <name evidence="15" type="ORF">DK389_15325</name>
</gene>
<dbReference type="InterPro" id="IPR015424">
    <property type="entry name" value="PyrdxlP-dep_Trfase"/>
</dbReference>
<dbReference type="GO" id="GO:0004760">
    <property type="term" value="F:L-serine-pyruvate transaminase activity"/>
    <property type="evidence" value="ECO:0007669"/>
    <property type="project" value="TreeGrafter"/>
</dbReference>
<comment type="catalytic activity">
    <reaction evidence="9">
        <text>glyoxylate + L-serine = 3-hydroxypyruvate + glycine</text>
        <dbReference type="Rhea" id="RHEA:19125"/>
        <dbReference type="ChEBI" id="CHEBI:17180"/>
        <dbReference type="ChEBI" id="CHEBI:33384"/>
        <dbReference type="ChEBI" id="CHEBI:36655"/>
        <dbReference type="ChEBI" id="CHEBI:57305"/>
        <dbReference type="EC" id="2.6.1.45"/>
    </reaction>
</comment>
<dbReference type="InterPro" id="IPR000192">
    <property type="entry name" value="Aminotrans_V_dom"/>
</dbReference>
<organism evidence="15 16">
    <name type="scientific">Methylobacterium durans</name>
    <dbReference type="NCBI Taxonomy" id="2202825"/>
    <lineage>
        <taxon>Bacteria</taxon>
        <taxon>Pseudomonadati</taxon>
        <taxon>Pseudomonadota</taxon>
        <taxon>Alphaproteobacteria</taxon>
        <taxon>Hyphomicrobiales</taxon>
        <taxon>Methylobacteriaceae</taxon>
        <taxon>Methylobacterium</taxon>
    </lineage>
</organism>
<dbReference type="CDD" id="cd06451">
    <property type="entry name" value="AGAT_like"/>
    <property type="match status" value="1"/>
</dbReference>
<dbReference type="KEGG" id="mets:DK389_15325"/>
<keyword evidence="5 11" id="KW-0663">Pyridoxal phosphate</keyword>
<dbReference type="SUPFAM" id="SSF53383">
    <property type="entry name" value="PLP-dependent transferases"/>
    <property type="match status" value="1"/>
</dbReference>
<keyword evidence="3 15" id="KW-0032">Aminotransferase</keyword>
<reference evidence="16" key="1">
    <citation type="submission" date="2018-05" db="EMBL/GenBank/DDBJ databases">
        <title>Complete Genome Sequence of Methylobacterium sp. 17SD2-17.</title>
        <authorList>
            <person name="Srinivasan S."/>
        </authorList>
    </citation>
    <scope>NUCLEOTIDE SEQUENCE [LARGE SCALE GENOMIC DNA]</scope>
    <source>
        <strain evidence="16">17SD2-17</strain>
    </source>
</reference>
<comment type="cofactor">
    <cofactor evidence="1 11 13">
        <name>pyridoxal 5'-phosphate</name>
        <dbReference type="ChEBI" id="CHEBI:597326"/>
    </cofactor>
</comment>
<evidence type="ECO:0000256" key="7">
    <source>
        <dbReference type="ARBA" id="ARBA00067024"/>
    </source>
</evidence>
<evidence type="ECO:0000256" key="9">
    <source>
        <dbReference type="ARBA" id="ARBA00093187"/>
    </source>
</evidence>
<dbReference type="InterPro" id="IPR020578">
    <property type="entry name" value="Aminotrans_V_PyrdxlP_BS"/>
</dbReference>
<evidence type="ECO:0000256" key="2">
    <source>
        <dbReference type="ARBA" id="ARBA00009236"/>
    </source>
</evidence>
<dbReference type="GO" id="GO:0050281">
    <property type="term" value="F:L-serine-glyoxylate transaminase activity"/>
    <property type="evidence" value="ECO:0007669"/>
    <property type="project" value="UniProtKB-EC"/>
</dbReference>
<evidence type="ECO:0000256" key="4">
    <source>
        <dbReference type="ARBA" id="ARBA00022679"/>
    </source>
</evidence>
<dbReference type="InterPro" id="IPR024169">
    <property type="entry name" value="SP_NH2Trfase/AEP_transaminase"/>
</dbReference>
<dbReference type="GO" id="GO:0019265">
    <property type="term" value="P:glycine biosynthetic process, by transamination of glyoxylate"/>
    <property type="evidence" value="ECO:0007669"/>
    <property type="project" value="TreeGrafter"/>
</dbReference>
<protein>
    <recommendedName>
        <fullName evidence="8">Serine--glyoxylate aminotransferase</fullName>
        <ecNumber evidence="7">2.6.1.45</ecNumber>
    </recommendedName>
</protein>
<evidence type="ECO:0000256" key="1">
    <source>
        <dbReference type="ARBA" id="ARBA00001933"/>
    </source>
</evidence>
<feature type="domain" description="Aminotransferase class V" evidence="14">
    <location>
        <begin position="12"/>
        <end position="341"/>
    </location>
</feature>
<dbReference type="PROSITE" id="PS00595">
    <property type="entry name" value="AA_TRANSFER_CLASS_5"/>
    <property type="match status" value="1"/>
</dbReference>
<evidence type="ECO:0000313" key="15">
    <source>
        <dbReference type="EMBL" id="AWN41622.1"/>
    </source>
</evidence>
<evidence type="ECO:0000256" key="10">
    <source>
        <dbReference type="PIRSR" id="PIRSR000524-1"/>
    </source>
</evidence>
<dbReference type="FunFam" id="3.40.640.10:FF:000054">
    <property type="entry name" value="Serine--glyoxylate aminotransferase"/>
    <property type="match status" value="1"/>
</dbReference>
<dbReference type="RefSeq" id="WP_109890809.1">
    <property type="nucleotide sequence ID" value="NZ_CP029550.1"/>
</dbReference>
<keyword evidence="4 15" id="KW-0808">Transferase</keyword>
<evidence type="ECO:0000259" key="14">
    <source>
        <dbReference type="Pfam" id="PF00266"/>
    </source>
</evidence>
<comment type="pathway">
    <text evidence="6">One-carbon metabolism; formaldehyde assimilation via serine pathway.</text>
</comment>
<name>A0A2U8W8J1_9HYPH</name>
<dbReference type="InterPro" id="IPR015421">
    <property type="entry name" value="PyrdxlP-dep_Trfase_major"/>
</dbReference>
<evidence type="ECO:0000256" key="6">
    <source>
        <dbReference type="ARBA" id="ARBA00060690"/>
    </source>
</evidence>
<feature type="modified residue" description="N6-(pyridoxal phosphate)lysine" evidence="11">
    <location>
        <position position="201"/>
    </location>
</feature>
<dbReference type="PANTHER" id="PTHR21152">
    <property type="entry name" value="AMINOTRANSFERASE CLASS V"/>
    <property type="match status" value="1"/>
</dbReference>
<dbReference type="PIRSF" id="PIRSF000524">
    <property type="entry name" value="SPT"/>
    <property type="match status" value="1"/>
</dbReference>
<evidence type="ECO:0000256" key="5">
    <source>
        <dbReference type="ARBA" id="ARBA00022898"/>
    </source>
</evidence>
<evidence type="ECO:0000256" key="11">
    <source>
        <dbReference type="PIRSR" id="PIRSR000524-50"/>
    </source>
</evidence>